<reference evidence="4" key="1">
    <citation type="submission" date="2021-02" db="EMBL/GenBank/DDBJ databases">
        <authorList>
            <person name="Nowell W R."/>
        </authorList>
    </citation>
    <scope>NUCLEOTIDE SEQUENCE</scope>
</reference>
<accession>A0A8S2UI94</accession>
<evidence type="ECO:0000256" key="1">
    <source>
        <dbReference type="SAM" id="MobiDB-lite"/>
    </source>
</evidence>
<sequence>MAATLVKPPNSTYTFSSQPKAVQQQQGQRQKFRQPVINQ</sequence>
<dbReference type="EMBL" id="CAJOBI010040532">
    <property type="protein sequence ID" value="CAF4322131.1"/>
    <property type="molecule type" value="Genomic_DNA"/>
</dbReference>
<organism evidence="4 6">
    <name type="scientific">Rotaria magnacalcarata</name>
    <dbReference type="NCBI Taxonomy" id="392030"/>
    <lineage>
        <taxon>Eukaryota</taxon>
        <taxon>Metazoa</taxon>
        <taxon>Spiralia</taxon>
        <taxon>Gnathifera</taxon>
        <taxon>Rotifera</taxon>
        <taxon>Eurotatoria</taxon>
        <taxon>Bdelloidea</taxon>
        <taxon>Philodinida</taxon>
        <taxon>Philodinidae</taxon>
        <taxon>Rotaria</taxon>
    </lineage>
</organism>
<gene>
    <name evidence="2" type="ORF">BYL167_LOCUS24207</name>
    <name evidence="4" type="ORF">GIL414_LOCUS27523</name>
    <name evidence="5" type="ORF">GIL414_LOCUS27557</name>
    <name evidence="3" type="ORF">SMN809_LOCUS27000</name>
</gene>
<dbReference type="EMBL" id="CAJOBH010020133">
    <property type="protein sequence ID" value="CAF4216564.1"/>
    <property type="molecule type" value="Genomic_DNA"/>
</dbReference>
<evidence type="ECO:0000313" key="5">
    <source>
        <dbReference type="EMBL" id="CAF4340908.1"/>
    </source>
</evidence>
<evidence type="ECO:0000313" key="6">
    <source>
        <dbReference type="Proteomes" id="UP000681720"/>
    </source>
</evidence>
<evidence type="ECO:0000313" key="3">
    <source>
        <dbReference type="EMBL" id="CAF4322131.1"/>
    </source>
</evidence>
<feature type="region of interest" description="Disordered" evidence="1">
    <location>
        <begin position="1"/>
        <end position="39"/>
    </location>
</feature>
<comment type="caution">
    <text evidence="4">The sequence shown here is derived from an EMBL/GenBank/DDBJ whole genome shotgun (WGS) entry which is preliminary data.</text>
</comment>
<feature type="compositionally biased region" description="Low complexity" evidence="1">
    <location>
        <begin position="15"/>
        <end position="39"/>
    </location>
</feature>
<dbReference type="Proteomes" id="UP000676336">
    <property type="component" value="Unassembled WGS sequence"/>
</dbReference>
<dbReference type="EMBL" id="CAJOBJ010043914">
    <property type="protein sequence ID" value="CAF4340175.1"/>
    <property type="molecule type" value="Genomic_DNA"/>
</dbReference>
<proteinExistence type="predicted"/>
<name>A0A8S2UI94_9BILA</name>
<protein>
    <submittedName>
        <fullName evidence="4">Uncharacterized protein</fullName>
    </submittedName>
</protein>
<dbReference type="Proteomes" id="UP000681967">
    <property type="component" value="Unassembled WGS sequence"/>
</dbReference>
<evidence type="ECO:0000313" key="4">
    <source>
        <dbReference type="EMBL" id="CAF4340175.1"/>
    </source>
</evidence>
<dbReference type="EMBL" id="CAJOBJ010044085">
    <property type="protein sequence ID" value="CAF4340908.1"/>
    <property type="molecule type" value="Genomic_DNA"/>
</dbReference>
<dbReference type="Proteomes" id="UP000681720">
    <property type="component" value="Unassembled WGS sequence"/>
</dbReference>
<dbReference type="AlphaFoldDB" id="A0A8S2UI94"/>
<feature type="non-terminal residue" evidence="4">
    <location>
        <position position="39"/>
    </location>
</feature>
<evidence type="ECO:0000313" key="2">
    <source>
        <dbReference type="EMBL" id="CAF4216564.1"/>
    </source>
</evidence>